<dbReference type="EMBL" id="AZHW01000836">
    <property type="protein sequence ID" value="ETW96076.1"/>
    <property type="molecule type" value="Genomic_DNA"/>
</dbReference>
<dbReference type="AlphaFoldDB" id="W4LFF5"/>
<gene>
    <name evidence="1" type="ORF">ETSY1_28065</name>
</gene>
<dbReference type="Proteomes" id="UP000019141">
    <property type="component" value="Unassembled WGS sequence"/>
</dbReference>
<dbReference type="HOGENOM" id="CLU_2521420_0_0_7"/>
<evidence type="ECO:0000313" key="2">
    <source>
        <dbReference type="Proteomes" id="UP000019141"/>
    </source>
</evidence>
<accession>W4LFF5</accession>
<sequence length="84" mass="9785">MTVAAQCAYCQSNWIAERSKTARELQYCLFQNAFYAKSSLRLNDHHWTCSPEVKQPIIVMKFHDSGLHTMARSPPYSKERTLYV</sequence>
<protein>
    <submittedName>
        <fullName evidence="1">Uncharacterized protein</fullName>
    </submittedName>
</protein>
<comment type="caution">
    <text evidence="1">The sequence shown here is derived from an EMBL/GenBank/DDBJ whole genome shotgun (WGS) entry which is preliminary data.</text>
</comment>
<evidence type="ECO:0000313" key="1">
    <source>
        <dbReference type="EMBL" id="ETW96076.1"/>
    </source>
</evidence>
<name>W4LFF5_ENTF1</name>
<keyword evidence="2" id="KW-1185">Reference proteome</keyword>
<proteinExistence type="predicted"/>
<organism evidence="1 2">
    <name type="scientific">Entotheonella factor</name>
    <dbReference type="NCBI Taxonomy" id="1429438"/>
    <lineage>
        <taxon>Bacteria</taxon>
        <taxon>Pseudomonadati</taxon>
        <taxon>Nitrospinota/Tectimicrobiota group</taxon>
        <taxon>Candidatus Tectimicrobiota</taxon>
        <taxon>Candidatus Entotheonellia</taxon>
        <taxon>Candidatus Entotheonellales</taxon>
        <taxon>Candidatus Entotheonellaceae</taxon>
        <taxon>Candidatus Entotheonella</taxon>
    </lineage>
</organism>
<reference evidence="1 2" key="1">
    <citation type="journal article" date="2014" name="Nature">
        <title>An environmental bacterial taxon with a large and distinct metabolic repertoire.</title>
        <authorList>
            <person name="Wilson M.C."/>
            <person name="Mori T."/>
            <person name="Ruckert C."/>
            <person name="Uria A.R."/>
            <person name="Helf M.J."/>
            <person name="Takada K."/>
            <person name="Gernert C."/>
            <person name="Steffens U.A."/>
            <person name="Heycke N."/>
            <person name="Schmitt S."/>
            <person name="Rinke C."/>
            <person name="Helfrich E.J."/>
            <person name="Brachmann A.O."/>
            <person name="Gurgui C."/>
            <person name="Wakimoto T."/>
            <person name="Kracht M."/>
            <person name="Crusemann M."/>
            <person name="Hentschel U."/>
            <person name="Abe I."/>
            <person name="Matsunaga S."/>
            <person name="Kalinowski J."/>
            <person name="Takeyama H."/>
            <person name="Piel J."/>
        </authorList>
    </citation>
    <scope>NUCLEOTIDE SEQUENCE [LARGE SCALE GENOMIC DNA]</scope>
    <source>
        <strain evidence="2">TSY1</strain>
    </source>
</reference>